<evidence type="ECO:0000256" key="5">
    <source>
        <dbReference type="ARBA" id="ARBA00022490"/>
    </source>
</evidence>
<evidence type="ECO:0000256" key="2">
    <source>
        <dbReference type="ARBA" id="ARBA00009943"/>
    </source>
</evidence>
<evidence type="ECO:0000313" key="15">
    <source>
        <dbReference type="Proteomes" id="UP000274792"/>
    </source>
</evidence>
<dbReference type="GO" id="GO:0008360">
    <property type="term" value="P:regulation of cell shape"/>
    <property type="evidence" value="ECO:0007669"/>
    <property type="project" value="UniProtKB-KW"/>
</dbReference>
<dbReference type="RefSeq" id="WP_126476564.1">
    <property type="nucleotide sequence ID" value="NZ_JALGPH010000002.1"/>
</dbReference>
<dbReference type="GO" id="GO:0005737">
    <property type="term" value="C:cytoplasm"/>
    <property type="evidence" value="ECO:0007669"/>
    <property type="project" value="UniProtKB-SubCell"/>
</dbReference>
<evidence type="ECO:0000256" key="9">
    <source>
        <dbReference type="ARBA" id="ARBA00023315"/>
    </source>
</evidence>
<evidence type="ECO:0000313" key="14">
    <source>
        <dbReference type="EMBL" id="RTX74571.1"/>
    </source>
</evidence>
<evidence type="ECO:0000256" key="8">
    <source>
        <dbReference type="ARBA" id="ARBA00022984"/>
    </source>
</evidence>
<evidence type="ECO:0000256" key="12">
    <source>
        <dbReference type="ARBA" id="ARBA00032233"/>
    </source>
</evidence>
<protein>
    <recommendedName>
        <fullName evidence="4">Aminoacyltransferase FemA</fullName>
        <ecNumber evidence="3">2.3.2.17</ecNumber>
    </recommendedName>
    <alternativeName>
        <fullName evidence="12">Factor essential for expression of methicillin resistance A</fullName>
    </alternativeName>
    <alternativeName>
        <fullName evidence="11">N-acetylmuramoyl-L-alanyl-D-glutamyl-L-lysyl-(N6-glycyl)-D-alanyl-D-alanine-diphosphoundecaprenyl-N-acetylglucosamine:glycine glycyltransferase</fullName>
    </alternativeName>
</protein>
<dbReference type="Gene3D" id="1.20.58.90">
    <property type="match status" value="1"/>
</dbReference>
<evidence type="ECO:0000256" key="7">
    <source>
        <dbReference type="ARBA" id="ARBA00022960"/>
    </source>
</evidence>
<evidence type="ECO:0000256" key="11">
    <source>
        <dbReference type="ARBA" id="ARBA00030706"/>
    </source>
</evidence>
<dbReference type="PANTHER" id="PTHR36174">
    <property type="entry name" value="LIPID II:GLYCINE GLYCYLTRANSFERASE"/>
    <property type="match status" value="1"/>
</dbReference>
<dbReference type="InterPro" id="IPR050644">
    <property type="entry name" value="PG_Glycine_Bridge_Synth"/>
</dbReference>
<comment type="similarity">
    <text evidence="2">Belongs to the FemABX family.</text>
</comment>
<keyword evidence="10" id="KW-0961">Cell wall biogenesis/degradation</keyword>
<dbReference type="PANTHER" id="PTHR36174:SF2">
    <property type="entry name" value="AMINOACYLTRANSFERASE FEMA"/>
    <property type="match status" value="1"/>
</dbReference>
<dbReference type="Gene3D" id="3.40.630.30">
    <property type="match status" value="2"/>
</dbReference>
<evidence type="ECO:0000256" key="13">
    <source>
        <dbReference type="ARBA" id="ARBA00047483"/>
    </source>
</evidence>
<dbReference type="AlphaFoldDB" id="A0AAJ4VIW2"/>
<comment type="caution">
    <text evidence="14">The sequence shown here is derived from an EMBL/GenBank/DDBJ whole genome shotgun (WGS) entry which is preliminary data.</text>
</comment>
<gene>
    <name evidence="14" type="ORF">CD117_02390</name>
</gene>
<keyword evidence="7" id="KW-0133">Cell shape</keyword>
<dbReference type="PROSITE" id="PS51191">
    <property type="entry name" value="FEMABX"/>
    <property type="match status" value="1"/>
</dbReference>
<organism evidence="14 15">
    <name type="scientific">Mammaliicoccus sciuri</name>
    <name type="common">Staphylococcus sciuri</name>
    <dbReference type="NCBI Taxonomy" id="1296"/>
    <lineage>
        <taxon>Bacteria</taxon>
        <taxon>Bacillati</taxon>
        <taxon>Bacillota</taxon>
        <taxon>Bacilli</taxon>
        <taxon>Bacillales</taxon>
        <taxon>Staphylococcaceae</taxon>
        <taxon>Mammaliicoccus</taxon>
    </lineage>
</organism>
<dbReference type="InterPro" id="IPR003447">
    <property type="entry name" value="FEMABX"/>
</dbReference>
<dbReference type="InterPro" id="IPR010978">
    <property type="entry name" value="tRNA-bd_arm"/>
</dbReference>
<keyword evidence="5" id="KW-0963">Cytoplasm</keyword>
<dbReference type="GO" id="GO:0000166">
    <property type="term" value="F:nucleotide binding"/>
    <property type="evidence" value="ECO:0007669"/>
    <property type="project" value="InterPro"/>
</dbReference>
<evidence type="ECO:0000256" key="1">
    <source>
        <dbReference type="ARBA" id="ARBA00004496"/>
    </source>
</evidence>
<dbReference type="Proteomes" id="UP000274792">
    <property type="component" value="Unassembled WGS sequence"/>
</dbReference>
<name>A0AAJ4VIW2_MAMSC</name>
<proteinExistence type="inferred from homology"/>
<dbReference type="Pfam" id="PF02388">
    <property type="entry name" value="FemAB"/>
    <property type="match status" value="1"/>
</dbReference>
<keyword evidence="6" id="KW-0808">Transferase</keyword>
<dbReference type="SUPFAM" id="SSF46589">
    <property type="entry name" value="tRNA-binding arm"/>
    <property type="match status" value="1"/>
</dbReference>
<evidence type="ECO:0000256" key="10">
    <source>
        <dbReference type="ARBA" id="ARBA00023316"/>
    </source>
</evidence>
<dbReference type="SUPFAM" id="SSF55729">
    <property type="entry name" value="Acyl-CoA N-acyltransferases (Nat)"/>
    <property type="match status" value="2"/>
</dbReference>
<dbReference type="EMBL" id="RXWV01000018">
    <property type="protein sequence ID" value="RTX74571.1"/>
    <property type="molecule type" value="Genomic_DNA"/>
</dbReference>
<reference evidence="14 15" key="1">
    <citation type="submission" date="2018-10" db="EMBL/GenBank/DDBJ databases">
        <title>A collection Staphylococci species genome sequencing.</title>
        <authorList>
            <person name="Cole K."/>
        </authorList>
    </citation>
    <scope>NUCLEOTIDE SEQUENCE [LARGE SCALE GENOMIC DNA]</scope>
    <source>
        <strain evidence="15">NCTC 12218</strain>
    </source>
</reference>
<evidence type="ECO:0000256" key="4">
    <source>
        <dbReference type="ARBA" id="ARBA00016236"/>
    </source>
</evidence>
<sequence>MEFVNLEVEEFDLFVKGHFSHYTQSAEQYNYRNLTNADCHLVGVKDSQQNIIAACLLTEAQSLKFFKYFYSHRGPVMDYNNIELVNFFFENLTKYLRKRNCLFVLVDPYVIENIRNHSGEILKSNNNRALIHNLDKLGYKHEGYSIGYSDKRQIRWISVLDLKNKSLDDVLNDMEYKTRRNIKKTEEMGVKVRELPVSEVSLFYSLFQMAEEKHGFSFRDEAYFKKMLEMYKGKSCIKLAYIDLNDYISNLIFEKEKLNIERTSIEEALKESPNSKKNKTRKQENEKKLNSIEGKIKESEILRGIEGDILNLAAALYIYNDHEVYYLSSGSNPKFNRFMGAYKLQWEMIKFAKEHHIDRYNFYGITGDFTENAEDAGVIKFKSGFNGHVEELIGDFIKPIRPVFYKLYKLLNRS</sequence>
<dbReference type="GO" id="GO:0016755">
    <property type="term" value="F:aminoacyltransferase activity"/>
    <property type="evidence" value="ECO:0007669"/>
    <property type="project" value="InterPro"/>
</dbReference>
<accession>A0AAJ4VIW2</accession>
<dbReference type="GO" id="GO:0009252">
    <property type="term" value="P:peptidoglycan biosynthetic process"/>
    <property type="evidence" value="ECO:0007669"/>
    <property type="project" value="UniProtKB-KW"/>
</dbReference>
<comment type="catalytic activity">
    <reaction evidence="13">
        <text>beta-D-GlcNAc-(1-&gt;4)-Mur2Ac(oyl-L-Ala-D-isoglutaminyl-L-Lys-(N(6)-Gly)-D-Ala-D-Ala)-di-trans,octa-cis-undecaprenyl diphosphate + 2 glycyl-tRNA(Gly) = MurNAc-L-Ala-D-isoglutaminyl-L-Lys-(N(6)-tri-Gly)-D-Ala-D-Ala-diphospho-di-trans,octa-cis-undecaprenyl-GlcNAc + 2 tRNA(Gly) + 2 H(+)</text>
        <dbReference type="Rhea" id="RHEA:30439"/>
        <dbReference type="Rhea" id="RHEA-COMP:9664"/>
        <dbReference type="Rhea" id="RHEA-COMP:9683"/>
        <dbReference type="ChEBI" id="CHEBI:15378"/>
        <dbReference type="ChEBI" id="CHEBI:62234"/>
        <dbReference type="ChEBI" id="CHEBI:62235"/>
        <dbReference type="ChEBI" id="CHEBI:78442"/>
        <dbReference type="ChEBI" id="CHEBI:78522"/>
        <dbReference type="EC" id="2.3.2.17"/>
    </reaction>
</comment>
<comment type="subcellular location">
    <subcellularLocation>
        <location evidence="1">Cytoplasm</location>
    </subcellularLocation>
</comment>
<keyword evidence="8" id="KW-0573">Peptidoglycan synthesis</keyword>
<dbReference type="GO" id="GO:0071555">
    <property type="term" value="P:cell wall organization"/>
    <property type="evidence" value="ECO:0007669"/>
    <property type="project" value="UniProtKB-KW"/>
</dbReference>
<evidence type="ECO:0000256" key="6">
    <source>
        <dbReference type="ARBA" id="ARBA00022679"/>
    </source>
</evidence>
<keyword evidence="9" id="KW-0012">Acyltransferase</keyword>
<dbReference type="InterPro" id="IPR016181">
    <property type="entry name" value="Acyl_CoA_acyltransferase"/>
</dbReference>
<dbReference type="EC" id="2.3.2.17" evidence="3"/>
<evidence type="ECO:0000256" key="3">
    <source>
        <dbReference type="ARBA" id="ARBA00012466"/>
    </source>
</evidence>